<organism evidence="2 3">
    <name type="scientific">Lysobacter arenosi</name>
    <dbReference type="NCBI Taxonomy" id="2795387"/>
    <lineage>
        <taxon>Bacteria</taxon>
        <taxon>Pseudomonadati</taxon>
        <taxon>Pseudomonadota</taxon>
        <taxon>Gammaproteobacteria</taxon>
        <taxon>Lysobacterales</taxon>
        <taxon>Lysobacteraceae</taxon>
        <taxon>Lysobacter</taxon>
    </lineage>
</organism>
<dbReference type="SUPFAM" id="SSF53474">
    <property type="entry name" value="alpha/beta-Hydrolases"/>
    <property type="match status" value="1"/>
</dbReference>
<dbReference type="PANTHER" id="PTHR43265:SF1">
    <property type="entry name" value="ESTERASE ESTD"/>
    <property type="match status" value="1"/>
</dbReference>
<dbReference type="InterPro" id="IPR029058">
    <property type="entry name" value="AB_hydrolase_fold"/>
</dbReference>
<proteinExistence type="predicted"/>
<dbReference type="Proteomes" id="UP000663400">
    <property type="component" value="Chromosome"/>
</dbReference>
<evidence type="ECO:0000313" key="2">
    <source>
        <dbReference type="EMBL" id="QSX75588.1"/>
    </source>
</evidence>
<evidence type="ECO:0000313" key="3">
    <source>
        <dbReference type="Proteomes" id="UP000663400"/>
    </source>
</evidence>
<feature type="chain" id="PRO_5047270544" evidence="1">
    <location>
        <begin position="21"/>
        <end position="441"/>
    </location>
</feature>
<reference evidence="2 3" key="1">
    <citation type="submission" date="2021-02" db="EMBL/GenBank/DDBJ databases">
        <title>Lysobacter arenosi sp. nov., isolated from soil of gangwondo yeongwol, south Korea.</title>
        <authorList>
            <person name="Kim K.R."/>
            <person name="Kim K.H."/>
            <person name="Jeon C.O."/>
        </authorList>
    </citation>
    <scope>NUCLEOTIDE SEQUENCE [LARGE SCALE GENOMIC DNA]</scope>
    <source>
        <strain evidence="2 3">R7</strain>
    </source>
</reference>
<keyword evidence="3" id="KW-1185">Reference proteome</keyword>
<gene>
    <name evidence="2" type="ORF">HIV01_003390</name>
</gene>
<name>A0ABX7RBS0_9GAMM</name>
<sequence length="441" mass="47842">MKLAASLLLISSGFSTAVVAADDGAGCHAGAYALDDGRIVVIATVSEPADLRWRTLDGRSGLLKRDADGQWNSSVGWTGRADGLKARFGDCSDGRISFDGHAGQRRQFDITETTFEGNGVKLRGRLVLPPGDQPVPIAIEVHGSENNSAVQGLYTQYLYPAYGIGVFVYDKRGTGESTGTYTQNFHLLADDAKAALAEARRLAGKRVQRIGYDGGSQGGWVAPLAASQSDPDFVVVRFGLADSPLAEDREQVVLDLRNAGFGDDVMKKAREVTDVTGDIVASRGTKGWEKLDVVRTKYGAQPWWPAMKGEFTGLVVSLTRDRAAELAPVLEQETSWEFEPMPTLRSLRVPLLWVLAGEDREAPPQQTRERLLQLAHEGRAVSVIEFPATDHGILEFETASDGERTPTRYADGYFRVVNDWISSGRFVAPPYGTGKILAAPK</sequence>
<dbReference type="PANTHER" id="PTHR43265">
    <property type="entry name" value="ESTERASE ESTD"/>
    <property type="match status" value="1"/>
</dbReference>
<feature type="signal peptide" evidence="1">
    <location>
        <begin position="1"/>
        <end position="20"/>
    </location>
</feature>
<evidence type="ECO:0000256" key="1">
    <source>
        <dbReference type="SAM" id="SignalP"/>
    </source>
</evidence>
<dbReference type="Gene3D" id="3.40.50.1820">
    <property type="entry name" value="alpha/beta hydrolase"/>
    <property type="match status" value="1"/>
</dbReference>
<keyword evidence="2" id="KW-0378">Hydrolase</keyword>
<dbReference type="RefSeq" id="WP_200604944.1">
    <property type="nucleotide sequence ID" value="NZ_CP071517.1"/>
</dbReference>
<dbReference type="GO" id="GO:0016787">
    <property type="term" value="F:hydrolase activity"/>
    <property type="evidence" value="ECO:0007669"/>
    <property type="project" value="UniProtKB-KW"/>
</dbReference>
<accession>A0ABX7RBS0</accession>
<keyword evidence="1" id="KW-0732">Signal</keyword>
<protein>
    <submittedName>
        <fullName evidence="2">Alpha/beta hydrolase</fullName>
    </submittedName>
</protein>
<dbReference type="EMBL" id="CP071517">
    <property type="protein sequence ID" value="QSX75588.1"/>
    <property type="molecule type" value="Genomic_DNA"/>
</dbReference>
<dbReference type="InterPro" id="IPR053145">
    <property type="entry name" value="AB_hydrolase_Est10"/>
</dbReference>